<accession>A0A6P7TX05</accession>
<dbReference type="PANTHER" id="PTHR10857">
    <property type="entry name" value="COPINE"/>
    <property type="match status" value="1"/>
</dbReference>
<dbReference type="GO" id="GO:0071277">
    <property type="term" value="P:cellular response to calcium ion"/>
    <property type="evidence" value="ECO:0007669"/>
    <property type="project" value="TreeGrafter"/>
</dbReference>
<organism evidence="1 2">
    <name type="scientific">Octopus sinensis</name>
    <name type="common">East Asian common octopus</name>
    <dbReference type="NCBI Taxonomy" id="2607531"/>
    <lineage>
        <taxon>Eukaryota</taxon>
        <taxon>Metazoa</taxon>
        <taxon>Spiralia</taxon>
        <taxon>Lophotrochozoa</taxon>
        <taxon>Mollusca</taxon>
        <taxon>Cephalopoda</taxon>
        <taxon>Coleoidea</taxon>
        <taxon>Octopodiformes</taxon>
        <taxon>Octopoda</taxon>
        <taxon>Incirrata</taxon>
        <taxon>Octopodidae</taxon>
        <taxon>Octopus</taxon>
    </lineage>
</organism>
<name>A0A6P7TX05_9MOLL</name>
<dbReference type="InterPro" id="IPR045052">
    <property type="entry name" value="Copine"/>
</dbReference>
<protein>
    <submittedName>
        <fullName evidence="2">Copine-9-like</fullName>
    </submittedName>
</protein>
<dbReference type="PANTHER" id="PTHR10857:SF106">
    <property type="entry name" value="C2 DOMAIN-CONTAINING PROTEIN"/>
    <property type="match status" value="1"/>
</dbReference>
<gene>
    <name evidence="2" type="primary">LOC115227013</name>
</gene>
<reference evidence="2" key="1">
    <citation type="submission" date="2025-08" db="UniProtKB">
        <authorList>
            <consortium name="RefSeq"/>
        </authorList>
    </citation>
    <scope>IDENTIFICATION</scope>
</reference>
<dbReference type="AlphaFoldDB" id="A0A6P7TX05"/>
<dbReference type="GO" id="GO:0005886">
    <property type="term" value="C:plasma membrane"/>
    <property type="evidence" value="ECO:0007669"/>
    <property type="project" value="TreeGrafter"/>
</dbReference>
<dbReference type="KEGG" id="osn:115227013"/>
<dbReference type="Proteomes" id="UP000515154">
    <property type="component" value="Unplaced"/>
</dbReference>
<sequence>MLIGGFKTNPEDLAYKKSFEIKNKRWQTCGVISIEKFRLKPRIDYVKYMDTNMEIDVTLAIDFRLSNQDPKLPTSNHYITEKQRSLYETAILALQPLLKKYTTNNRYHVYGFGAKKKETFEDLYPYFSIVSIFSFNQNLTSNYILSLTER</sequence>
<proteinExistence type="predicted"/>
<evidence type="ECO:0000313" key="1">
    <source>
        <dbReference type="Proteomes" id="UP000515154"/>
    </source>
</evidence>
<dbReference type="GO" id="GO:0005544">
    <property type="term" value="F:calcium-dependent phospholipid binding"/>
    <property type="evidence" value="ECO:0007669"/>
    <property type="project" value="InterPro"/>
</dbReference>
<evidence type="ECO:0000313" key="2">
    <source>
        <dbReference type="RefSeq" id="XP_029653822.2"/>
    </source>
</evidence>
<dbReference type="RefSeq" id="XP_029653822.2">
    <property type="nucleotide sequence ID" value="XM_029797962.2"/>
</dbReference>
<keyword evidence="1" id="KW-1185">Reference proteome</keyword>